<name>A0ABM1RJT2_CAMSA</name>
<organism evidence="1 2">
    <name type="scientific">Camelina sativa</name>
    <name type="common">False flax</name>
    <name type="synonym">Myagrum sativum</name>
    <dbReference type="NCBI Taxonomy" id="90675"/>
    <lineage>
        <taxon>Eukaryota</taxon>
        <taxon>Viridiplantae</taxon>
        <taxon>Streptophyta</taxon>
        <taxon>Embryophyta</taxon>
        <taxon>Tracheophyta</taxon>
        <taxon>Spermatophyta</taxon>
        <taxon>Magnoliopsida</taxon>
        <taxon>eudicotyledons</taxon>
        <taxon>Gunneridae</taxon>
        <taxon>Pentapetalae</taxon>
        <taxon>rosids</taxon>
        <taxon>malvids</taxon>
        <taxon>Brassicales</taxon>
        <taxon>Brassicaceae</taxon>
        <taxon>Camelineae</taxon>
        <taxon>Camelina</taxon>
    </lineage>
</organism>
<reference evidence="2" key="2">
    <citation type="submission" date="2025-08" db="UniProtKB">
        <authorList>
            <consortium name="RefSeq"/>
        </authorList>
    </citation>
    <scope>IDENTIFICATION</scope>
    <source>
        <tissue evidence="2">Leaf</tissue>
    </source>
</reference>
<protein>
    <submittedName>
        <fullName evidence="2">Uncharacterized protein LOC109132263</fullName>
    </submittedName>
</protein>
<evidence type="ECO:0000313" key="1">
    <source>
        <dbReference type="Proteomes" id="UP000694864"/>
    </source>
</evidence>
<proteinExistence type="predicted"/>
<sequence>MFLGEIESVCYWVFDVLGLSCSSPRPCLLWQVEIRFNGYGEGGVIATWRYGFNWVFWSSLDKRIRERVLRPTLMRSVFETFHISQSTRSAWSIRYVNPDDGGSLIRVNLLISSCNRSRVDLQWSISGFQSLSLTSSLILSDSQLTLVIPKGKPRYVFDVGVSRISLLAPTE</sequence>
<dbReference type="Proteomes" id="UP000694864">
    <property type="component" value="Chromosome 3"/>
</dbReference>
<accession>A0ABM1RJT2</accession>
<evidence type="ECO:0000313" key="2">
    <source>
        <dbReference type="RefSeq" id="XP_019099270.1"/>
    </source>
</evidence>
<reference evidence="1" key="1">
    <citation type="journal article" date="2014" name="Nat. Commun.">
        <title>The emerging biofuel crop Camelina sativa retains a highly undifferentiated hexaploid genome structure.</title>
        <authorList>
            <person name="Kagale S."/>
            <person name="Koh C."/>
            <person name="Nixon J."/>
            <person name="Bollina V."/>
            <person name="Clarke W.E."/>
            <person name="Tuteja R."/>
            <person name="Spillane C."/>
            <person name="Robinson S.J."/>
            <person name="Links M.G."/>
            <person name="Clarke C."/>
            <person name="Higgins E.E."/>
            <person name="Huebert T."/>
            <person name="Sharpe A.G."/>
            <person name="Parkin I.A."/>
        </authorList>
    </citation>
    <scope>NUCLEOTIDE SEQUENCE [LARGE SCALE GENOMIC DNA]</scope>
    <source>
        <strain evidence="1">cv. DH55</strain>
    </source>
</reference>
<dbReference type="RefSeq" id="XP_019099270.1">
    <property type="nucleotide sequence ID" value="XM_019243725.1"/>
</dbReference>
<dbReference type="GeneID" id="109132263"/>
<keyword evidence="1" id="KW-1185">Reference proteome</keyword>
<gene>
    <name evidence="2" type="primary">LOC109132263</name>
</gene>